<dbReference type="PANTHER" id="PTHR10476">
    <property type="entry name" value="CHARGED MULTIVESICULAR BODY PROTEIN"/>
    <property type="match status" value="1"/>
</dbReference>
<evidence type="ECO:0000313" key="4">
    <source>
        <dbReference type="Proteomes" id="UP000095280"/>
    </source>
</evidence>
<evidence type="ECO:0000256" key="3">
    <source>
        <dbReference type="SAM" id="MobiDB-lite"/>
    </source>
</evidence>
<proteinExistence type="inferred from homology"/>
<dbReference type="AlphaFoldDB" id="A0A1I8JDK6"/>
<feature type="compositionally biased region" description="Low complexity" evidence="3">
    <location>
        <begin position="191"/>
        <end position="204"/>
    </location>
</feature>
<accession>A0A1I8JDK6</accession>
<dbReference type="Pfam" id="PF03357">
    <property type="entry name" value="Snf7"/>
    <property type="match status" value="1"/>
</dbReference>
<evidence type="ECO:0000256" key="2">
    <source>
        <dbReference type="SAM" id="Coils"/>
    </source>
</evidence>
<organism evidence="4 7">
    <name type="scientific">Macrostomum lignano</name>
    <dbReference type="NCBI Taxonomy" id="282301"/>
    <lineage>
        <taxon>Eukaryota</taxon>
        <taxon>Metazoa</taxon>
        <taxon>Spiralia</taxon>
        <taxon>Lophotrochozoa</taxon>
        <taxon>Platyhelminthes</taxon>
        <taxon>Rhabditophora</taxon>
        <taxon>Macrostomorpha</taxon>
        <taxon>Macrostomida</taxon>
        <taxon>Macrostomidae</taxon>
        <taxon>Macrostomum</taxon>
    </lineage>
</organism>
<dbReference type="Gene3D" id="6.10.140.1230">
    <property type="match status" value="1"/>
</dbReference>
<comment type="similarity">
    <text evidence="1">Belongs to the SNF7 family.</text>
</comment>
<protein>
    <submittedName>
        <fullName evidence="5 6">Charged multivesicular body protein 1a</fullName>
    </submittedName>
</protein>
<dbReference type="WBParaSite" id="maker-uti_cns_0046852-snap-gene-0.30-mRNA-1">
    <property type="protein sequence ID" value="maker-uti_cns_0046852-snap-gene-0.30-mRNA-1"/>
    <property type="gene ID" value="maker-uti_cns_0046852-snap-gene-0.30"/>
</dbReference>
<keyword evidence="4" id="KW-1185">Reference proteome</keyword>
<feature type="compositionally biased region" description="Basic and acidic residues" evidence="3">
    <location>
        <begin position="206"/>
        <end position="216"/>
    </location>
</feature>
<feature type="coiled-coil region" evidence="2">
    <location>
        <begin position="28"/>
        <end position="64"/>
    </location>
</feature>
<feature type="region of interest" description="Disordered" evidence="3">
    <location>
        <begin position="191"/>
        <end position="224"/>
    </location>
</feature>
<dbReference type="Proteomes" id="UP000095280">
    <property type="component" value="Unplaced"/>
</dbReference>
<sequence length="224" mass="24677">ILFQLSANSIGHAIMPLFGKEPDLTETLFNLRMTNKQLSRLAAKAEKEQAKEQAKVKKALQQRNVEGARIYAENAIRKKNESLNYLRFAARIDAVAARVQTAQTMKGVTKNIGQVTKDLERAMSSMNLEEVEKVMGKFEKTFEDLDVRTQTVESSMGNAMTLSAPEDQVSSLIQQVADENGLEVADQLAGLEPAAGATPGAASAQSEERKREDALNKRLAQLRQ</sequence>
<keyword evidence="2" id="KW-0175">Coiled coil</keyword>
<dbReference type="GO" id="GO:0007034">
    <property type="term" value="P:vacuolar transport"/>
    <property type="evidence" value="ECO:0007669"/>
    <property type="project" value="InterPro"/>
</dbReference>
<evidence type="ECO:0000313" key="5">
    <source>
        <dbReference type="WBParaSite" id="maker-uti_cns_0001925-snap-gene-0.11-mRNA-1"/>
    </source>
</evidence>
<dbReference type="WBParaSite" id="maker-uti_cns_0001925-snap-gene-0.11-mRNA-1">
    <property type="protein sequence ID" value="maker-uti_cns_0001925-snap-gene-0.11-mRNA-1"/>
    <property type="gene ID" value="maker-uti_cns_0001925-snap-gene-0.11"/>
</dbReference>
<evidence type="ECO:0000256" key="1">
    <source>
        <dbReference type="ARBA" id="ARBA00006190"/>
    </source>
</evidence>
<reference evidence="5 6" key="1">
    <citation type="submission" date="2016-11" db="UniProtKB">
        <authorList>
            <consortium name="WormBaseParasite"/>
        </authorList>
    </citation>
    <scope>IDENTIFICATION</scope>
</reference>
<evidence type="ECO:0000313" key="7">
    <source>
        <dbReference type="WBParaSite" id="maker-uti_cns_0046852-snap-gene-0.30-mRNA-1"/>
    </source>
</evidence>
<name>A0A1I8JDK6_9PLAT</name>
<evidence type="ECO:0000313" key="6">
    <source>
        <dbReference type="WBParaSite" id="maker-uti_cns_0003382-snap-gene-0.5-mRNA-1"/>
    </source>
</evidence>
<dbReference type="WBParaSite" id="maker-uti_cns_0003382-snap-gene-0.5-mRNA-1">
    <property type="protein sequence ID" value="maker-uti_cns_0003382-snap-gene-0.5-mRNA-1"/>
    <property type="gene ID" value="maker-uti_cns_0003382-snap-gene-0.5"/>
</dbReference>
<dbReference type="InterPro" id="IPR005024">
    <property type="entry name" value="Snf7_fam"/>
</dbReference>